<comment type="caution">
    <text evidence="1">The sequence shown here is derived from an EMBL/GenBank/DDBJ whole genome shotgun (WGS) entry which is preliminary data.</text>
</comment>
<dbReference type="EMBL" id="AJAK01000028">
    <property type="protein sequence ID" value="EOH72819.1"/>
    <property type="molecule type" value="Genomic_DNA"/>
</dbReference>
<protein>
    <recommendedName>
        <fullName evidence="5">Carboxyvinyl-carboxyphosphonate phosphorylmutase</fullName>
    </recommendedName>
</protein>
<dbReference type="InterPro" id="IPR015813">
    <property type="entry name" value="Pyrv/PenolPyrv_kinase-like_dom"/>
</dbReference>
<dbReference type="OrthoDB" id="9780430at2"/>
<dbReference type="PATRIC" id="fig|1158601.3.peg.3674"/>
<evidence type="ECO:0000313" key="3">
    <source>
        <dbReference type="Proteomes" id="UP000013783"/>
    </source>
</evidence>
<dbReference type="STRING" id="71451.RV07_GL002714"/>
<evidence type="ECO:0000313" key="2">
    <source>
        <dbReference type="EMBL" id="EOT67367.1"/>
    </source>
</evidence>
<dbReference type="InterPro" id="IPR039556">
    <property type="entry name" value="ICL/PEPM"/>
</dbReference>
<dbReference type="Proteomes" id="UP000013783">
    <property type="component" value="Unassembled WGS sequence"/>
</dbReference>
<organism evidence="1 3">
    <name type="scientific">Enterococcus malodoratus ATCC 43197</name>
    <dbReference type="NCBI Taxonomy" id="1158601"/>
    <lineage>
        <taxon>Bacteria</taxon>
        <taxon>Bacillati</taxon>
        <taxon>Bacillota</taxon>
        <taxon>Bacilli</taxon>
        <taxon>Lactobacillales</taxon>
        <taxon>Enterococcaceae</taxon>
        <taxon>Enterococcus</taxon>
    </lineage>
</organism>
<dbReference type="Pfam" id="PF13714">
    <property type="entry name" value="PEP_mutase"/>
    <property type="match status" value="1"/>
</dbReference>
<name>R2RA09_9ENTE</name>
<accession>R2RA09</accession>
<keyword evidence="4" id="KW-1185">Reference proteome</keyword>
<reference evidence="1 3" key="1">
    <citation type="submission" date="2013-02" db="EMBL/GenBank/DDBJ databases">
        <title>The Genome Sequence of Enterococcus malodoratus ATCC_43197.</title>
        <authorList>
            <consortium name="The Broad Institute Genome Sequencing Platform"/>
            <consortium name="The Broad Institute Genome Sequencing Center for Infectious Disease"/>
            <person name="Earl A.M."/>
            <person name="Gilmore M.S."/>
            <person name="Lebreton F."/>
            <person name="Walker B."/>
            <person name="Young S.K."/>
            <person name="Zeng Q."/>
            <person name="Gargeya S."/>
            <person name="Fitzgerald M."/>
            <person name="Haas B."/>
            <person name="Abouelleil A."/>
            <person name="Alvarado L."/>
            <person name="Arachchi H.M."/>
            <person name="Berlin A.M."/>
            <person name="Chapman S.B."/>
            <person name="Dewar J."/>
            <person name="Goldberg J."/>
            <person name="Griggs A."/>
            <person name="Gujja S."/>
            <person name="Hansen M."/>
            <person name="Howarth C."/>
            <person name="Imamovic A."/>
            <person name="Larimer J."/>
            <person name="McCowan C."/>
            <person name="Murphy C."/>
            <person name="Neiman D."/>
            <person name="Pearson M."/>
            <person name="Priest M."/>
            <person name="Roberts A."/>
            <person name="Saif S."/>
            <person name="Shea T."/>
            <person name="Sisk P."/>
            <person name="Sykes S."/>
            <person name="Wortman J."/>
            <person name="Nusbaum C."/>
            <person name="Birren B."/>
        </authorList>
    </citation>
    <scope>NUCLEOTIDE SEQUENCE [LARGE SCALE GENOMIC DNA]</scope>
    <source>
        <strain evidence="1 3">ATCC 43197</strain>
    </source>
</reference>
<reference evidence="2 4" key="2">
    <citation type="submission" date="2013-03" db="EMBL/GenBank/DDBJ databases">
        <title>The Genome Sequence of Enterococcus malodoratus ATCC_43197 (PacBio/Illumina hybrid assembly).</title>
        <authorList>
            <consortium name="The Broad Institute Genomics Platform"/>
            <consortium name="The Broad Institute Genome Sequencing Center for Infectious Disease"/>
            <person name="Earl A."/>
            <person name="Russ C."/>
            <person name="Gilmore M."/>
            <person name="Surin D."/>
            <person name="Walker B."/>
            <person name="Young S."/>
            <person name="Zeng Q."/>
            <person name="Gargeya S."/>
            <person name="Fitzgerald M."/>
            <person name="Haas B."/>
            <person name="Abouelleil A."/>
            <person name="Allen A.W."/>
            <person name="Alvarado L."/>
            <person name="Arachchi H.M."/>
            <person name="Berlin A.M."/>
            <person name="Chapman S.B."/>
            <person name="Gainer-Dewar J."/>
            <person name="Goldberg J."/>
            <person name="Griggs A."/>
            <person name="Gujja S."/>
            <person name="Hansen M."/>
            <person name="Howarth C."/>
            <person name="Imamovic A."/>
            <person name="Ireland A."/>
            <person name="Larimer J."/>
            <person name="McCowan C."/>
            <person name="Murphy C."/>
            <person name="Pearson M."/>
            <person name="Poon T.W."/>
            <person name="Priest M."/>
            <person name="Roberts A."/>
            <person name="Saif S."/>
            <person name="Shea T."/>
            <person name="Sisk P."/>
            <person name="Sykes S."/>
            <person name="Wortman J."/>
            <person name="Nusbaum C."/>
            <person name="Birren B."/>
        </authorList>
    </citation>
    <scope>NUCLEOTIDE SEQUENCE [LARGE SCALE GENOMIC DNA]</scope>
    <source>
        <strain evidence="2 4">ATCC 43197</strain>
    </source>
</reference>
<proteinExistence type="predicted"/>
<dbReference type="AlphaFoldDB" id="R2RA09"/>
<evidence type="ECO:0000313" key="1">
    <source>
        <dbReference type="EMBL" id="EOH72819.1"/>
    </source>
</evidence>
<dbReference type="RefSeq" id="WP_010742480.1">
    <property type="nucleotide sequence ID" value="NZ_KB946251.1"/>
</dbReference>
<dbReference type="GO" id="GO:0003824">
    <property type="term" value="F:catalytic activity"/>
    <property type="evidence" value="ECO:0007669"/>
    <property type="project" value="InterPro"/>
</dbReference>
<evidence type="ECO:0000313" key="4">
    <source>
        <dbReference type="Proteomes" id="UP000014148"/>
    </source>
</evidence>
<dbReference type="InterPro" id="IPR040442">
    <property type="entry name" value="Pyrv_kinase-like_dom_sf"/>
</dbReference>
<dbReference type="PANTHER" id="PTHR42905:SF16">
    <property type="entry name" value="CARBOXYPHOSPHONOENOLPYRUVATE PHOSPHONOMUTASE-LIKE PROTEIN (AFU_ORTHOLOGUE AFUA_5G07230)"/>
    <property type="match status" value="1"/>
</dbReference>
<dbReference type="PANTHER" id="PTHR42905">
    <property type="entry name" value="PHOSPHOENOLPYRUVATE CARBOXYLASE"/>
    <property type="match status" value="1"/>
</dbReference>
<dbReference type="Proteomes" id="UP000014148">
    <property type="component" value="Unassembled WGS sequence"/>
</dbReference>
<gene>
    <name evidence="2" type="ORF">I585_02888</name>
    <name evidence="1" type="ORF">UAI_03703</name>
</gene>
<dbReference type="CDD" id="cd00377">
    <property type="entry name" value="ICL_PEPM"/>
    <property type="match status" value="1"/>
</dbReference>
<dbReference type="eggNOG" id="COG2513">
    <property type="taxonomic scope" value="Bacteria"/>
</dbReference>
<sequence>MISNEQKERAKRFYAMHQSEKMFVLPNVWNVGSAYVFEKQGFKAVATSSAGIAYDLGHPDGEDISFEDLLEVVKRITARISIPLSVDFERGYGESVQEVKENAKRLILAGAIGCNIEDGLPNGDLLPVDLQVEKIQALVELKQELGIDFVINARTCTYWLNVGDDDEKMTVASARGNAYAKAGADCIFIPGAMDEQVIAKLKANIPAPINIILNGECNDFDKLEEIGVRRLSVGSAPVRYIYNETIKMASDLANNEVKPLIDNTFTYGKANEYFRT</sequence>
<evidence type="ECO:0008006" key="5">
    <source>
        <dbReference type="Google" id="ProtNLM"/>
    </source>
</evidence>
<dbReference type="Gene3D" id="3.20.20.60">
    <property type="entry name" value="Phosphoenolpyruvate-binding domains"/>
    <property type="match status" value="1"/>
</dbReference>
<dbReference type="EMBL" id="ASWA01000003">
    <property type="protein sequence ID" value="EOT67367.1"/>
    <property type="molecule type" value="Genomic_DNA"/>
</dbReference>
<dbReference type="SUPFAM" id="SSF51621">
    <property type="entry name" value="Phosphoenolpyruvate/pyruvate domain"/>
    <property type="match status" value="1"/>
</dbReference>